<dbReference type="CDD" id="cd07771">
    <property type="entry name" value="ASKHA_NBD_FGGY_RhaB-like"/>
    <property type="match status" value="1"/>
</dbReference>
<dbReference type="NCBIfam" id="TIGR02627">
    <property type="entry name" value="rhamnulo_kin"/>
    <property type="match status" value="1"/>
</dbReference>
<dbReference type="InterPro" id="IPR013449">
    <property type="entry name" value="Rhamnulokinase"/>
</dbReference>
<dbReference type="GO" id="GO:0006071">
    <property type="term" value="P:glycerol metabolic process"/>
    <property type="evidence" value="ECO:0007669"/>
    <property type="project" value="TreeGrafter"/>
</dbReference>
<dbReference type="EMBL" id="JACHGR010000007">
    <property type="protein sequence ID" value="MBB6056194.1"/>
    <property type="molecule type" value="Genomic_DNA"/>
</dbReference>
<reference evidence="11 12" key="1">
    <citation type="submission" date="2020-08" db="EMBL/GenBank/DDBJ databases">
        <title>Genomic Encyclopedia of Type Strains, Phase IV (KMG-IV): sequencing the most valuable type-strain genomes for metagenomic binning, comparative biology and taxonomic classification.</title>
        <authorList>
            <person name="Goeker M."/>
        </authorList>
    </citation>
    <scope>NUCLEOTIDE SEQUENCE [LARGE SCALE GENOMIC DNA]</scope>
    <source>
        <strain evidence="11 12">DSM 22975</strain>
    </source>
</reference>
<dbReference type="Proteomes" id="UP000585721">
    <property type="component" value="Unassembled WGS sequence"/>
</dbReference>
<dbReference type="GO" id="GO:0005829">
    <property type="term" value="C:cytosol"/>
    <property type="evidence" value="ECO:0007669"/>
    <property type="project" value="TreeGrafter"/>
</dbReference>
<dbReference type="Gene3D" id="3.30.420.40">
    <property type="match status" value="2"/>
</dbReference>
<evidence type="ECO:0000313" key="12">
    <source>
        <dbReference type="Proteomes" id="UP000585721"/>
    </source>
</evidence>
<dbReference type="EC" id="2.7.1.5" evidence="8"/>
<evidence type="ECO:0000256" key="1">
    <source>
        <dbReference type="ARBA" id="ARBA00009156"/>
    </source>
</evidence>
<feature type="domain" description="Carbohydrate kinase FGGY C-terminal" evidence="10">
    <location>
        <begin position="252"/>
        <end position="436"/>
    </location>
</feature>
<keyword evidence="3" id="KW-0547">Nucleotide-binding</keyword>
<organism evidence="11 12">
    <name type="scientific">Tolumonas osonensis</name>
    <dbReference type="NCBI Taxonomy" id="675874"/>
    <lineage>
        <taxon>Bacteria</taxon>
        <taxon>Pseudomonadati</taxon>
        <taxon>Pseudomonadota</taxon>
        <taxon>Gammaproteobacteria</taxon>
        <taxon>Aeromonadales</taxon>
        <taxon>Aeromonadaceae</taxon>
        <taxon>Tolumonas</taxon>
    </lineage>
</organism>
<dbReference type="GO" id="GO:0019301">
    <property type="term" value="P:rhamnose catabolic process"/>
    <property type="evidence" value="ECO:0007669"/>
    <property type="project" value="UniProtKB-UniRule"/>
</dbReference>
<evidence type="ECO:0000256" key="5">
    <source>
        <dbReference type="ARBA" id="ARBA00022840"/>
    </source>
</evidence>
<evidence type="ECO:0000256" key="4">
    <source>
        <dbReference type="ARBA" id="ARBA00022777"/>
    </source>
</evidence>
<dbReference type="GO" id="GO:0008993">
    <property type="term" value="F:rhamnulokinase activity"/>
    <property type="evidence" value="ECO:0007669"/>
    <property type="project" value="UniProtKB-UniRule"/>
</dbReference>
<proteinExistence type="inferred from homology"/>
<comment type="similarity">
    <text evidence="1">Belongs to the FGGY kinase family.</text>
</comment>
<dbReference type="Pfam" id="PF02782">
    <property type="entry name" value="FGGY_C"/>
    <property type="match status" value="1"/>
</dbReference>
<evidence type="ECO:0000256" key="6">
    <source>
        <dbReference type="ARBA" id="ARBA00023157"/>
    </source>
</evidence>
<keyword evidence="5" id="KW-0067">ATP-binding</keyword>
<accession>A0A841GAP2</accession>
<dbReference type="GO" id="GO:0005524">
    <property type="term" value="F:ATP binding"/>
    <property type="evidence" value="ECO:0007669"/>
    <property type="project" value="UniProtKB-KW"/>
</dbReference>
<dbReference type="InterPro" id="IPR043129">
    <property type="entry name" value="ATPase_NBD"/>
</dbReference>
<evidence type="ECO:0000256" key="2">
    <source>
        <dbReference type="ARBA" id="ARBA00022679"/>
    </source>
</evidence>
<evidence type="ECO:0000259" key="9">
    <source>
        <dbReference type="Pfam" id="PF00370"/>
    </source>
</evidence>
<dbReference type="Pfam" id="PF00370">
    <property type="entry name" value="FGGY_N"/>
    <property type="match status" value="1"/>
</dbReference>
<evidence type="ECO:0000313" key="11">
    <source>
        <dbReference type="EMBL" id="MBB6056194.1"/>
    </source>
</evidence>
<dbReference type="SUPFAM" id="SSF53067">
    <property type="entry name" value="Actin-like ATPase domain"/>
    <property type="match status" value="2"/>
</dbReference>
<dbReference type="GO" id="GO:0004370">
    <property type="term" value="F:glycerol kinase activity"/>
    <property type="evidence" value="ECO:0007669"/>
    <property type="project" value="TreeGrafter"/>
</dbReference>
<sequence length="496" mass="54956">MSVNVAAIDLGASSGRVMLAKYNESSRLIKLKEVHRFPNSMIKKEGHDCWDIESIFENILFGLNKIDEEGIKLDSVGIDSWGVDFVLLDKSGKMLGLPVAYRDSRTDGVPEQVMQEISRADIYQRTGIQFQKFNTLYQIKAILNENPAWLPQVDKLLLIPDYLHYRLSGKFSCEYTNASTSQLLNAKNCDWDPELEKVIGIAANWLQPITQPGTVIGEWISPSGHAVKVIPPATHDTGSAIAATPLSSSKSAYISSGTWSLVGMESHYPVTSIETLKANLTNEGGVERTYRILKNVMGLWLLQGLQKELSNLSFADLTSLAEDAPAFQYLINPNDERFLNPASMRLEIQAYCEETGQGCPTLPSELARCILDSLALYYRVVVDELEEVTGRPVETIHIVGGGSKNKLLNRLCADICQREVITGPTEASALGNIGYQLKGLEALPDLKAVRAVIKHNFIGEHLTPDSVPQLEVHWQRFLKLCAKKTQPLSEKTKEVA</sequence>
<dbReference type="RefSeq" id="WP_188026924.1">
    <property type="nucleotide sequence ID" value="NZ_JACHGR010000007.1"/>
</dbReference>
<dbReference type="NCBIfam" id="NF007925">
    <property type="entry name" value="PRK10640.1"/>
    <property type="match status" value="1"/>
</dbReference>
<gene>
    <name evidence="11" type="ORF">HNR75_002126</name>
</gene>
<dbReference type="InterPro" id="IPR018485">
    <property type="entry name" value="FGGY_C"/>
</dbReference>
<dbReference type="FunFam" id="3.30.420.40:FF:000064">
    <property type="entry name" value="Rhamnulokinase"/>
    <property type="match status" value="1"/>
</dbReference>
<keyword evidence="4 11" id="KW-0418">Kinase</keyword>
<comment type="caution">
    <text evidence="11">The sequence shown here is derived from an EMBL/GenBank/DDBJ whole genome shotgun (WGS) entry which is preliminary data.</text>
</comment>
<evidence type="ECO:0000256" key="8">
    <source>
        <dbReference type="NCBIfam" id="TIGR02627"/>
    </source>
</evidence>
<name>A0A841GAP2_9GAMM</name>
<evidence type="ECO:0000256" key="3">
    <source>
        <dbReference type="ARBA" id="ARBA00022741"/>
    </source>
</evidence>
<dbReference type="InterPro" id="IPR018484">
    <property type="entry name" value="FGGY_N"/>
</dbReference>
<keyword evidence="2 11" id="KW-0808">Transferase</keyword>
<protein>
    <recommendedName>
        <fullName evidence="8">Rhamnulokinase</fullName>
        <ecNumber evidence="8">2.7.1.5</ecNumber>
    </recommendedName>
</protein>
<keyword evidence="7" id="KW-0684">Rhamnose metabolism</keyword>
<evidence type="ECO:0000256" key="7">
    <source>
        <dbReference type="ARBA" id="ARBA00023308"/>
    </source>
</evidence>
<dbReference type="PANTHER" id="PTHR10196:SF93">
    <property type="entry name" value="L-RHAMNULOKINASE"/>
    <property type="match status" value="1"/>
</dbReference>
<evidence type="ECO:0000259" key="10">
    <source>
        <dbReference type="Pfam" id="PF02782"/>
    </source>
</evidence>
<keyword evidence="12" id="KW-1185">Reference proteome</keyword>
<keyword evidence="6" id="KW-1015">Disulfide bond</keyword>
<feature type="domain" description="Carbohydrate kinase FGGY N-terminal" evidence="9">
    <location>
        <begin position="6"/>
        <end position="219"/>
    </location>
</feature>
<dbReference type="PANTHER" id="PTHR10196">
    <property type="entry name" value="SUGAR KINASE"/>
    <property type="match status" value="1"/>
</dbReference>
<dbReference type="AlphaFoldDB" id="A0A841GAP2"/>